<dbReference type="SUPFAM" id="SSF82185">
    <property type="entry name" value="Histone H3 K4-specific methyltransferase SET7/9 N-terminal domain"/>
    <property type="match status" value="1"/>
</dbReference>
<evidence type="ECO:0000313" key="3">
    <source>
        <dbReference type="EMBL" id="BAU17867.1"/>
    </source>
</evidence>
<organism evidence="3 4">
    <name type="scientific">Prevotella intermedia</name>
    <dbReference type="NCBI Taxonomy" id="28131"/>
    <lineage>
        <taxon>Bacteria</taxon>
        <taxon>Pseudomonadati</taxon>
        <taxon>Bacteroidota</taxon>
        <taxon>Bacteroidia</taxon>
        <taxon>Bacteroidales</taxon>
        <taxon>Prevotellaceae</taxon>
        <taxon>Prevotella</taxon>
    </lineage>
</organism>
<feature type="chain" id="PRO_5006619889" evidence="2">
    <location>
        <begin position="20"/>
        <end position="260"/>
    </location>
</feature>
<feature type="region of interest" description="Disordered" evidence="1">
    <location>
        <begin position="184"/>
        <end position="260"/>
    </location>
</feature>
<accession>A0A0S3UK93</accession>
<sequence length="260" mass="30138">MKHVLTLTLLFLASIVSQAQEKYTEYDSDGRLRVSGYINKKTGEREGNWITYGKNGLKSSEGNYKNGLKEGKHYSYYDNGNIYVIENYRNDLLDGISLQYHYSDEKNSKRVNSSSFYRNGKREGMSYVYEYDGSIISKRRYENDCQITDTSYTGDRVYYTTRYRIADPTSPTGYYYKSVTESEPYKRPSKNINKSRALSQKRPQSRPKKVQAAAQCTKKQVVSKHTKKQNIPSFIKIQNKPESPKKKKLKESSDGSIRLE</sequence>
<protein>
    <submittedName>
        <fullName evidence="3">Uncharacterized protein</fullName>
    </submittedName>
</protein>
<dbReference type="EMBL" id="AP014597">
    <property type="protein sequence ID" value="BAU17867.1"/>
    <property type="molecule type" value="Genomic_DNA"/>
</dbReference>
<gene>
    <name evidence="3" type="ORF">PIOMA14_I_1359</name>
</gene>
<feature type="compositionally biased region" description="Polar residues" evidence="1">
    <location>
        <begin position="190"/>
        <end position="202"/>
    </location>
</feature>
<feature type="signal peptide" evidence="2">
    <location>
        <begin position="1"/>
        <end position="19"/>
    </location>
</feature>
<dbReference type="AlphaFoldDB" id="A0A0S3UK93"/>
<evidence type="ECO:0000313" key="4">
    <source>
        <dbReference type="Proteomes" id="UP000217431"/>
    </source>
</evidence>
<name>A0A0S3UK93_PREIN</name>
<keyword evidence="2" id="KW-0732">Signal</keyword>
<dbReference type="Gene3D" id="2.20.110.10">
    <property type="entry name" value="Histone H3 K4-specific methyltransferase SET7/9 N-terminal domain"/>
    <property type="match status" value="1"/>
</dbReference>
<evidence type="ECO:0000256" key="2">
    <source>
        <dbReference type="SAM" id="SignalP"/>
    </source>
</evidence>
<dbReference type="RefSeq" id="WP_096405629.1">
    <property type="nucleotide sequence ID" value="NZ_AP014597.1"/>
</dbReference>
<evidence type="ECO:0000256" key="1">
    <source>
        <dbReference type="SAM" id="MobiDB-lite"/>
    </source>
</evidence>
<proteinExistence type="predicted"/>
<dbReference type="Proteomes" id="UP000217431">
    <property type="component" value="Chromosome I"/>
</dbReference>
<reference evidence="3 4" key="1">
    <citation type="journal article" date="2016" name="DNA Res.">
        <title>The complete genome sequencing of Prevotella intermedia strain OMA14 and a subsequent fine-scale, intra-species genomic comparison reveal an unusual amplification of conjugative and mobile transposons and identify a novel Prevotella-lineage-specific repeat.</title>
        <authorList>
            <person name="Naito M."/>
            <person name="Ogura Y."/>
            <person name="Itoh T."/>
            <person name="Shoji M."/>
            <person name="Okamoto M."/>
            <person name="Hayashi T."/>
            <person name="Nakayama K."/>
        </authorList>
    </citation>
    <scope>NUCLEOTIDE SEQUENCE [LARGE SCALE GENOMIC DNA]</scope>
    <source>
        <strain evidence="3 4">OMA14</strain>
    </source>
</reference>
<feature type="compositionally biased region" description="Basic and acidic residues" evidence="1">
    <location>
        <begin position="250"/>
        <end position="260"/>
    </location>
</feature>